<name>A0ABV2TKL3_9RHOO</name>
<dbReference type="Proteomes" id="UP001549691">
    <property type="component" value="Unassembled WGS sequence"/>
</dbReference>
<feature type="transmembrane region" description="Helical" evidence="1">
    <location>
        <begin position="128"/>
        <end position="149"/>
    </location>
</feature>
<evidence type="ECO:0000313" key="2">
    <source>
        <dbReference type="EMBL" id="MET7014465.1"/>
    </source>
</evidence>
<dbReference type="EMBL" id="JBEWZI010000009">
    <property type="protein sequence ID" value="MET7014465.1"/>
    <property type="molecule type" value="Genomic_DNA"/>
</dbReference>
<feature type="transmembrane region" description="Helical" evidence="1">
    <location>
        <begin position="12"/>
        <end position="32"/>
    </location>
</feature>
<gene>
    <name evidence="2" type="ORF">ABXR19_09710</name>
</gene>
<sequence length="158" mass="18175">MKNYFKKITAKNWIFATSIYLATSLLSIFHAYSREITSIRNKSTGYLGGDVTSNLDFFDVMKSADYSIFAMFFLGLFMIFIPYLIISAWFFDFKTETHAGWARVFISMQVLIPLIALFYGTFHDVSDFIFVLGLAEFAALILIKLFVWIRDGFSKPVS</sequence>
<dbReference type="RefSeq" id="WP_354600927.1">
    <property type="nucleotide sequence ID" value="NZ_JBEWZI010000009.1"/>
</dbReference>
<keyword evidence="1" id="KW-0812">Transmembrane</keyword>
<organism evidence="2 3">
    <name type="scientific">Uliginosibacterium flavum</name>
    <dbReference type="NCBI Taxonomy" id="1396831"/>
    <lineage>
        <taxon>Bacteria</taxon>
        <taxon>Pseudomonadati</taxon>
        <taxon>Pseudomonadota</taxon>
        <taxon>Betaproteobacteria</taxon>
        <taxon>Rhodocyclales</taxon>
        <taxon>Zoogloeaceae</taxon>
        <taxon>Uliginosibacterium</taxon>
    </lineage>
</organism>
<protein>
    <submittedName>
        <fullName evidence="2">Uncharacterized protein</fullName>
    </submittedName>
</protein>
<proteinExistence type="predicted"/>
<keyword evidence="1" id="KW-1133">Transmembrane helix</keyword>
<feature type="transmembrane region" description="Helical" evidence="1">
    <location>
        <begin position="103"/>
        <end position="122"/>
    </location>
</feature>
<feature type="transmembrane region" description="Helical" evidence="1">
    <location>
        <begin position="66"/>
        <end position="91"/>
    </location>
</feature>
<evidence type="ECO:0000256" key="1">
    <source>
        <dbReference type="SAM" id="Phobius"/>
    </source>
</evidence>
<evidence type="ECO:0000313" key="3">
    <source>
        <dbReference type="Proteomes" id="UP001549691"/>
    </source>
</evidence>
<keyword evidence="1" id="KW-0472">Membrane</keyword>
<keyword evidence="3" id="KW-1185">Reference proteome</keyword>
<reference evidence="2 3" key="1">
    <citation type="submission" date="2024-07" db="EMBL/GenBank/DDBJ databases">
        <title>Uliginosibacterium flavum JJ3220;KACC:17644.</title>
        <authorList>
            <person name="Kim M.K."/>
        </authorList>
    </citation>
    <scope>NUCLEOTIDE SEQUENCE [LARGE SCALE GENOMIC DNA]</scope>
    <source>
        <strain evidence="2 3">KACC:17644</strain>
    </source>
</reference>
<comment type="caution">
    <text evidence="2">The sequence shown here is derived from an EMBL/GenBank/DDBJ whole genome shotgun (WGS) entry which is preliminary data.</text>
</comment>
<accession>A0ABV2TKL3</accession>